<dbReference type="CDD" id="cd09076">
    <property type="entry name" value="L1-EN"/>
    <property type="match status" value="1"/>
</dbReference>
<keyword evidence="1" id="KW-0175">Coiled coil</keyword>
<dbReference type="PANTHER" id="PTHR31635">
    <property type="entry name" value="REVERSE TRANSCRIPTASE DOMAIN-CONTAINING PROTEIN-RELATED"/>
    <property type="match status" value="1"/>
</dbReference>
<evidence type="ECO:0000256" key="1">
    <source>
        <dbReference type="SAM" id="Coils"/>
    </source>
</evidence>
<dbReference type="Ensembl" id="ENSPTXT00000020154.1">
    <property type="protein sequence ID" value="ENSPTXP00000019559.1"/>
    <property type="gene ID" value="ENSPTXG00000013513.1"/>
</dbReference>
<protein>
    <recommendedName>
        <fullName evidence="2">Reverse transcriptase domain-containing protein</fullName>
    </recommendedName>
</protein>
<dbReference type="PANTHER" id="PTHR31635:SF196">
    <property type="entry name" value="REVERSE TRANSCRIPTASE DOMAIN-CONTAINING PROTEIN-RELATED"/>
    <property type="match status" value="1"/>
</dbReference>
<dbReference type="PROSITE" id="PS50878">
    <property type="entry name" value="RT_POL"/>
    <property type="match status" value="1"/>
</dbReference>
<dbReference type="GeneTree" id="ENSGT01150000286916"/>
<dbReference type="Gene3D" id="3.60.10.10">
    <property type="entry name" value="Endonuclease/exonuclease/phosphatase"/>
    <property type="match status" value="1"/>
</dbReference>
<organism evidence="3 4">
    <name type="scientific">Pseudonaja textilis</name>
    <name type="common">Eastern brown snake</name>
    <dbReference type="NCBI Taxonomy" id="8673"/>
    <lineage>
        <taxon>Eukaryota</taxon>
        <taxon>Metazoa</taxon>
        <taxon>Chordata</taxon>
        <taxon>Craniata</taxon>
        <taxon>Vertebrata</taxon>
        <taxon>Euteleostomi</taxon>
        <taxon>Lepidosauria</taxon>
        <taxon>Squamata</taxon>
        <taxon>Bifurcata</taxon>
        <taxon>Unidentata</taxon>
        <taxon>Episquamata</taxon>
        <taxon>Toxicofera</taxon>
        <taxon>Serpentes</taxon>
        <taxon>Colubroidea</taxon>
        <taxon>Elapidae</taxon>
        <taxon>Hydrophiinae</taxon>
        <taxon>Pseudonaja</taxon>
    </lineage>
</organism>
<feature type="coiled-coil region" evidence="1">
    <location>
        <begin position="463"/>
        <end position="510"/>
    </location>
</feature>
<name>A0A670Z8N4_PSETE</name>
<evidence type="ECO:0000259" key="2">
    <source>
        <dbReference type="PROSITE" id="PS50878"/>
    </source>
</evidence>
<dbReference type="OMA" id="MAWINGE"/>
<dbReference type="SUPFAM" id="SSF56219">
    <property type="entry name" value="DNase I-like"/>
    <property type="match status" value="1"/>
</dbReference>
<dbReference type="InterPro" id="IPR043502">
    <property type="entry name" value="DNA/RNA_pol_sf"/>
</dbReference>
<dbReference type="Pfam" id="PF03372">
    <property type="entry name" value="Exo_endo_phos"/>
    <property type="match status" value="1"/>
</dbReference>
<dbReference type="InterPro" id="IPR000477">
    <property type="entry name" value="RT_dom"/>
</dbReference>
<sequence>MTSTTTTALKTGRKNNQTLLTTLASASPTTQKTIEETLKGEKQPTVTNANLQVTLLSLQESMQESMSRMQEIMIRNHNETRADISELQEEMGKLKEEMRADIQRVEDRVGTMQLVMERTELKIKEIENRTEQVERNLERTEEDFKNVNKEMEDSLVQLEMDRAKIISININGLNSRAKRKRTLTKLIKQNVDIICIQETHVRKSEEKFLECPKLGKLFTAPADKHKKKGIAIYVRDDLKAELIWADPEGRTLVVQISINGITLLLVVIYAPNDDQGKFFKHLHQKITEFENGNIILIGDFNSIADYRKDHSNRSKNKKGNREFSKPCKDMLNEMNLVDIWRKLNPKKEQFTYYSNPHKIWTRIDMAWINGELINEIKDSEILPNDWADHNPIQITWRGRGKPKKRWTFNTHLTKEEEYINKLKEELNFFLKENNNDLTSKQNIWDTFKAFIRGITISYNAMRNKRKYAQQSNLQQEIKDLEIQLQKNPKNQRIQNQLITTKHKLNLLEQEKLEISLKMTKQIYFEHANKPGRWLAHKLKKTKEKRLIHQLMDEGGNMQEEIEKKKEITFNYFEKLYKKEEVSEDKIMKYLEEANDKAIGEEEIELLNQKITWSELKSAIEKQSNNKAPGPDGIPVELYKIIIEQIGPLMLDVFNEVLLAAKMPDSWRGALISLIPKEDLDHRLINNYRPISLLNADYKLFSSIIANRLKQVLNTYIHEDQNGFLPFRQIKNNLRTVIDISEYYEAHPEKQFAFMFLDAEKAFDNLNWHFLIQKIYNMNLGTRFENVITTIYHTQQANILINGEQTGPIKIEKGARQGCPLSPLLFIFALESLLTYIRQNLRIRGLRIKSEEYKLQAFADDLVFFLEEPIEKGHNLLEELERFGEVAGFKINRGKTKLMTKNLTGDQNKKLETTMGIQVTKKIKYLGIWLTPQSKSLKENNYDKLLQQSKKDLDFWSKLQLSLLGRIALIKMNILPKFLYLFQTIPIKLNKIFFMELNKITLNFIWQGKKARINVKALQDLKSRGGLALPNWEIYHTAATLLWIKDWVNLTNKRTLVLEGHDMQKGWHAFLWESGKPRQSYFHRHLIRDALLTNWKKVRKKLYLKIPIWLSPMEAILNRHALNSYGESNTCSIHAFLPPPHPPGRKRRWGTEKQEIVKGNMIAWSRNVGRSITLAEWERIWNRNIKITKSAAYKENSYKMFYRWHLSPSRLAKMHPNTSPKCWKCQNIEGTFFHMWWSCKETQKHWQKIRHWLEEITKEQIEYKPESFLLGIFDKQVSKKLKYIIIHILTAARLAFVQCWKSPSIPTEQMIIQKILECAEMDKLTQSLKNKESSTYYNNWNPWYNWLNQRYTISRKIVAKGYLSRVNENYFPPTSHHLYFKSLYH</sequence>
<dbReference type="InterPro" id="IPR036691">
    <property type="entry name" value="Endo/exonu/phosph_ase_sf"/>
</dbReference>
<dbReference type="GO" id="GO:0003824">
    <property type="term" value="F:catalytic activity"/>
    <property type="evidence" value="ECO:0007669"/>
    <property type="project" value="InterPro"/>
</dbReference>
<feature type="coiled-coil region" evidence="1">
    <location>
        <begin position="70"/>
        <end position="161"/>
    </location>
</feature>
<dbReference type="CDD" id="cd01650">
    <property type="entry name" value="RT_nLTR_like"/>
    <property type="match status" value="1"/>
</dbReference>
<dbReference type="Proteomes" id="UP000472273">
    <property type="component" value="Unplaced"/>
</dbReference>
<dbReference type="Pfam" id="PF00078">
    <property type="entry name" value="RVT_1"/>
    <property type="match status" value="1"/>
</dbReference>
<feature type="domain" description="Reverse transcriptase" evidence="2">
    <location>
        <begin position="655"/>
        <end position="918"/>
    </location>
</feature>
<proteinExistence type="predicted"/>
<evidence type="ECO:0000313" key="3">
    <source>
        <dbReference type="Ensembl" id="ENSPTXP00000019559.1"/>
    </source>
</evidence>
<reference evidence="3" key="2">
    <citation type="submission" date="2025-09" db="UniProtKB">
        <authorList>
            <consortium name="Ensembl"/>
        </authorList>
    </citation>
    <scope>IDENTIFICATION</scope>
</reference>
<dbReference type="InterPro" id="IPR005135">
    <property type="entry name" value="Endo/exonuclease/phosphatase"/>
</dbReference>
<accession>A0A670Z8N4</accession>
<keyword evidence="4" id="KW-1185">Reference proteome</keyword>
<dbReference type="SUPFAM" id="SSF56672">
    <property type="entry name" value="DNA/RNA polymerases"/>
    <property type="match status" value="1"/>
</dbReference>
<evidence type="ECO:0000313" key="4">
    <source>
        <dbReference type="Proteomes" id="UP000472273"/>
    </source>
</evidence>
<reference evidence="3" key="1">
    <citation type="submission" date="2025-08" db="UniProtKB">
        <authorList>
            <consortium name="Ensembl"/>
        </authorList>
    </citation>
    <scope>IDENTIFICATION</scope>
</reference>